<keyword evidence="7" id="KW-1185">Reference proteome</keyword>
<feature type="non-terminal residue" evidence="6">
    <location>
        <position position="1"/>
    </location>
</feature>
<comment type="function">
    <text evidence="5">Reversible hydration of carbon dioxide.</text>
</comment>
<evidence type="ECO:0000256" key="2">
    <source>
        <dbReference type="ARBA" id="ARBA00022723"/>
    </source>
</evidence>
<protein>
    <recommendedName>
        <fullName evidence="5">Carbonic anhydrase</fullName>
        <ecNumber evidence="5">4.2.1.1</ecNumber>
    </recommendedName>
    <alternativeName>
        <fullName evidence="5">Carbonate dehydratase</fullName>
    </alternativeName>
</protein>
<feature type="binding site" evidence="4">
    <location>
        <position position="49"/>
    </location>
    <ligand>
        <name>Zn(2+)</name>
        <dbReference type="ChEBI" id="CHEBI:29105"/>
    </ligand>
</feature>
<accession>A0A3E2H174</accession>
<evidence type="ECO:0000313" key="7">
    <source>
        <dbReference type="Proteomes" id="UP000258309"/>
    </source>
</evidence>
<organism evidence="6 7">
    <name type="scientific">Scytalidium lignicola</name>
    <name type="common">Hyphomycete</name>
    <dbReference type="NCBI Taxonomy" id="5539"/>
    <lineage>
        <taxon>Eukaryota</taxon>
        <taxon>Fungi</taxon>
        <taxon>Dikarya</taxon>
        <taxon>Ascomycota</taxon>
        <taxon>Pezizomycotina</taxon>
        <taxon>Leotiomycetes</taxon>
        <taxon>Leotiomycetes incertae sedis</taxon>
        <taxon>Scytalidium</taxon>
    </lineage>
</organism>
<comment type="caution">
    <text evidence="6">The sequence shown here is derived from an EMBL/GenBank/DDBJ whole genome shotgun (WGS) entry which is preliminary data.</text>
</comment>
<dbReference type="CDD" id="cd03379">
    <property type="entry name" value="beta_CA_cladeD"/>
    <property type="match status" value="1"/>
</dbReference>
<feature type="binding site" evidence="4">
    <location>
        <position position="103"/>
    </location>
    <ligand>
        <name>Zn(2+)</name>
        <dbReference type="ChEBI" id="CHEBI:29105"/>
    </ligand>
</feature>
<comment type="cofactor">
    <cofactor evidence="4">
        <name>Zn(2+)</name>
        <dbReference type="ChEBI" id="CHEBI:29105"/>
    </cofactor>
    <text evidence="4">Binds 1 zinc ion per subunit.</text>
</comment>
<dbReference type="Pfam" id="PF00484">
    <property type="entry name" value="Pro_CA"/>
    <property type="match status" value="1"/>
</dbReference>
<sequence>MANKPKPLIEMLARNSKFSRSYQSPPSLVPMASAMRASGAGVVVLSCSDPRLNPYQILGIDQTLKATMVRNAGGRAFDAIRTLSVLQTIGAPGTIVVMHHTDCGLSHFHDADIKKALIDIAPLESEAIERSKFGEIKNSIEDSIREDIALIKGSPLIKKTTQIIGLAYDIETGILTEVPEVKSEL</sequence>
<dbReference type="PANTHER" id="PTHR43175:SF3">
    <property type="entry name" value="CARBON DISULFIDE HYDROLASE"/>
    <property type="match status" value="1"/>
</dbReference>
<dbReference type="AlphaFoldDB" id="A0A3E2H174"/>
<proteinExistence type="inferred from homology"/>
<evidence type="ECO:0000256" key="3">
    <source>
        <dbReference type="ARBA" id="ARBA00022833"/>
    </source>
</evidence>
<dbReference type="Gene3D" id="3.40.1050.10">
    <property type="entry name" value="Carbonic anhydrase"/>
    <property type="match status" value="1"/>
</dbReference>
<dbReference type="SUPFAM" id="SSF53056">
    <property type="entry name" value="beta-carbonic anhydrase, cab"/>
    <property type="match status" value="1"/>
</dbReference>
<comment type="catalytic activity">
    <reaction evidence="5">
        <text>hydrogencarbonate + H(+) = CO2 + H2O</text>
        <dbReference type="Rhea" id="RHEA:10748"/>
        <dbReference type="ChEBI" id="CHEBI:15377"/>
        <dbReference type="ChEBI" id="CHEBI:15378"/>
        <dbReference type="ChEBI" id="CHEBI:16526"/>
        <dbReference type="ChEBI" id="CHEBI:17544"/>
        <dbReference type="EC" id="4.2.1.1"/>
    </reaction>
</comment>
<evidence type="ECO:0000256" key="4">
    <source>
        <dbReference type="PIRSR" id="PIRSR601765-1"/>
    </source>
</evidence>
<keyword evidence="2 4" id="KW-0479">Metal-binding</keyword>
<feature type="non-terminal residue" evidence="6">
    <location>
        <position position="185"/>
    </location>
</feature>
<dbReference type="GO" id="GO:0008270">
    <property type="term" value="F:zinc ion binding"/>
    <property type="evidence" value="ECO:0007669"/>
    <property type="project" value="UniProtKB-UniRule"/>
</dbReference>
<feature type="binding site" evidence="4">
    <location>
        <position position="100"/>
    </location>
    <ligand>
        <name>Zn(2+)</name>
        <dbReference type="ChEBI" id="CHEBI:29105"/>
    </ligand>
</feature>
<dbReference type="InterPro" id="IPR001765">
    <property type="entry name" value="Carbonic_anhydrase"/>
</dbReference>
<dbReference type="InterPro" id="IPR036874">
    <property type="entry name" value="Carbonic_anhydrase_sf"/>
</dbReference>
<dbReference type="OMA" id="HTDCGGL"/>
<reference evidence="6 7" key="1">
    <citation type="submission" date="2018-05" db="EMBL/GenBank/DDBJ databases">
        <title>Draft genome sequence of Scytalidium lignicola DSM 105466, a ubiquitous saprotrophic fungus.</title>
        <authorList>
            <person name="Buettner E."/>
            <person name="Gebauer A.M."/>
            <person name="Hofrichter M."/>
            <person name="Liers C."/>
            <person name="Kellner H."/>
        </authorList>
    </citation>
    <scope>NUCLEOTIDE SEQUENCE [LARGE SCALE GENOMIC DNA]</scope>
    <source>
        <strain evidence="6 7">DSM 105466</strain>
    </source>
</reference>
<name>A0A3E2H174_SCYLI</name>
<evidence type="ECO:0000256" key="5">
    <source>
        <dbReference type="RuleBase" id="RU003956"/>
    </source>
</evidence>
<evidence type="ECO:0000313" key="6">
    <source>
        <dbReference type="EMBL" id="RFU27146.1"/>
    </source>
</evidence>
<dbReference type="EMBL" id="NCSJ02000220">
    <property type="protein sequence ID" value="RFU27146.1"/>
    <property type="molecule type" value="Genomic_DNA"/>
</dbReference>
<dbReference type="GO" id="GO:0004089">
    <property type="term" value="F:carbonate dehydratase activity"/>
    <property type="evidence" value="ECO:0007669"/>
    <property type="project" value="UniProtKB-UniRule"/>
</dbReference>
<dbReference type="PANTHER" id="PTHR43175">
    <property type="entry name" value="CARBONIC ANHYDRASE"/>
    <property type="match status" value="1"/>
</dbReference>
<feature type="binding site" evidence="4">
    <location>
        <position position="47"/>
    </location>
    <ligand>
        <name>Zn(2+)</name>
        <dbReference type="ChEBI" id="CHEBI:29105"/>
    </ligand>
</feature>
<dbReference type="OrthoDB" id="10248475at2759"/>
<gene>
    <name evidence="6" type="ORF">B7463_g9192</name>
</gene>
<evidence type="ECO:0000256" key="1">
    <source>
        <dbReference type="ARBA" id="ARBA00006217"/>
    </source>
</evidence>
<dbReference type="EC" id="4.2.1.1" evidence="5"/>
<dbReference type="SMART" id="SM00947">
    <property type="entry name" value="Pro_CA"/>
    <property type="match status" value="1"/>
</dbReference>
<dbReference type="Proteomes" id="UP000258309">
    <property type="component" value="Unassembled WGS sequence"/>
</dbReference>
<keyword evidence="3 4" id="KW-0862">Zinc</keyword>
<comment type="similarity">
    <text evidence="1 5">Belongs to the beta-class carbonic anhydrase family.</text>
</comment>
<keyword evidence="5" id="KW-0456">Lyase</keyword>
<dbReference type="STRING" id="5539.A0A3E2H174"/>